<dbReference type="OrthoDB" id="5518417at2"/>
<keyword evidence="2" id="KW-1185">Reference proteome</keyword>
<evidence type="ECO:0000313" key="2">
    <source>
        <dbReference type="Proteomes" id="UP000315010"/>
    </source>
</evidence>
<gene>
    <name evidence="1" type="ORF">CA13_19990</name>
</gene>
<comment type="caution">
    <text evidence="1">The sequence shown here is derived from an EMBL/GenBank/DDBJ whole genome shotgun (WGS) entry which is preliminary data.</text>
</comment>
<evidence type="ECO:0008006" key="3">
    <source>
        <dbReference type="Google" id="ProtNLM"/>
    </source>
</evidence>
<dbReference type="AlphaFoldDB" id="A0A5C5YZT8"/>
<dbReference type="RefSeq" id="WP_146395667.1">
    <property type="nucleotide sequence ID" value="NZ_SJPJ01000001.1"/>
</dbReference>
<dbReference type="Proteomes" id="UP000315010">
    <property type="component" value="Unassembled WGS sequence"/>
</dbReference>
<name>A0A5C5YZT8_9BACT</name>
<evidence type="ECO:0000313" key="1">
    <source>
        <dbReference type="EMBL" id="TWT80554.1"/>
    </source>
</evidence>
<accession>A0A5C5YZT8</accession>
<protein>
    <recommendedName>
        <fullName evidence="3">HNH endonuclease 5 domain-containing protein</fullName>
    </recommendedName>
</protein>
<reference evidence="1 2" key="1">
    <citation type="submission" date="2019-02" db="EMBL/GenBank/DDBJ databases">
        <title>Deep-cultivation of Planctomycetes and their phenomic and genomic characterization uncovers novel biology.</title>
        <authorList>
            <person name="Wiegand S."/>
            <person name="Jogler M."/>
            <person name="Boedeker C."/>
            <person name="Pinto D."/>
            <person name="Vollmers J."/>
            <person name="Rivas-Marin E."/>
            <person name="Kohn T."/>
            <person name="Peeters S.H."/>
            <person name="Heuer A."/>
            <person name="Rast P."/>
            <person name="Oberbeckmann S."/>
            <person name="Bunk B."/>
            <person name="Jeske O."/>
            <person name="Meyerdierks A."/>
            <person name="Storesund J.E."/>
            <person name="Kallscheuer N."/>
            <person name="Luecker S."/>
            <person name="Lage O.M."/>
            <person name="Pohl T."/>
            <person name="Merkel B.J."/>
            <person name="Hornburger P."/>
            <person name="Mueller R.-W."/>
            <person name="Bruemmer F."/>
            <person name="Labrenz M."/>
            <person name="Spormann A.M."/>
            <person name="Op Den Camp H."/>
            <person name="Overmann J."/>
            <person name="Amann R."/>
            <person name="Jetten M.S.M."/>
            <person name="Mascher T."/>
            <person name="Medema M.H."/>
            <person name="Devos D.P."/>
            <person name="Kaster A.-K."/>
            <person name="Ovreas L."/>
            <person name="Rohde M."/>
            <person name="Galperin M.Y."/>
            <person name="Jogler C."/>
        </authorList>
    </citation>
    <scope>NUCLEOTIDE SEQUENCE [LARGE SCALE GENOMIC DNA]</scope>
    <source>
        <strain evidence="1 2">CA13</strain>
    </source>
</reference>
<sequence>MACLHCSHPKTIKAHLIPRAFATQVQTGKSHAVVKPTGVYRTTQSGIWDPEILCENCDGVLGTYENYALQVSNAIRKHGSDKPFATKVVDGANVDTILRFAAGILYKYSLTHRSNGKIDLGRYQAVLEQFVFDSEESVPCGLDAILFRPIRFCNDDAVCVYGAPKQDRQAGVNIYRMMLGGLIYFVKLDKRDFNDDTMRRLAVSGKTGLIYCTTPTDRWEEFSIPRNQIATSERLSTYLERQEEGG</sequence>
<proteinExistence type="predicted"/>
<organism evidence="1 2">
    <name type="scientific">Novipirellula herctigrandis</name>
    <dbReference type="NCBI Taxonomy" id="2527986"/>
    <lineage>
        <taxon>Bacteria</taxon>
        <taxon>Pseudomonadati</taxon>
        <taxon>Planctomycetota</taxon>
        <taxon>Planctomycetia</taxon>
        <taxon>Pirellulales</taxon>
        <taxon>Pirellulaceae</taxon>
        <taxon>Novipirellula</taxon>
    </lineage>
</organism>
<dbReference type="EMBL" id="SJPJ01000001">
    <property type="protein sequence ID" value="TWT80554.1"/>
    <property type="molecule type" value="Genomic_DNA"/>
</dbReference>